<dbReference type="Proteomes" id="UP000887579">
    <property type="component" value="Unplaced"/>
</dbReference>
<accession>A0AC34GT82</accession>
<evidence type="ECO:0000313" key="1">
    <source>
        <dbReference type="Proteomes" id="UP000887579"/>
    </source>
</evidence>
<sequence length="878" mass="98143">MKCYIIFNVLFSFINFGFAEQVPCYFTNQLEWPERYNLLDEHDLYLKDCDSSCLVYFKFRKEKIESFGLSCIEPFVNELVIDHNIHGEPTLELMLNHSQHLFQSLEFDMDLAVFYCKFLECSDKKYIKAKANMALDCFYSDCKPNALPHRPSSTHLMETTPLKPPSKSTKTTKLLPLFTTKDPSNLSATSNPSSTNQNETVAVKGETAALTSSSEEFESILILIIVRIHNGIDAPKDKFHNVLRLHGIINGQKHNEAMVNLHVPTVYFGSTCTASIISKRHILTAAHCVTFGQVAPKILEYDAFLLDFHPVKIQMDLNPDQKYMPSKNVGFATKIYLHKDWAWIPYIGDVAIIEFLEDTFLVDPVLLAKDYQESPNDVGLEVGFGDVDPDPTITKHPSTLQQITMPILSGANTPFNSSIPVIATGNSSHRPSHGDSGGPLFFDASDGKQYQIGIAHELSLKNGTAEQHYPELAVFMRISSYCDWIEEKTNNEAKCFEMPKNSPNAVAQHADNGSMSKNIFVILSTLFFAFILNIRIIGGVPAPPGEYQNVVRINPMMINYTHSLMHIAKNESYEFDPTVSLATCTGTLISKRHILTAAHCVTDSFYFAYIKEVIAVDGFFIDFRPVDAYSNVTMNFKNFAFTHLVAFYPNFKFELYNDDIAIILLTAEIEDIEPVLLARNYEEGKKDIGVNVGYGDMNPSLDVQTLSETLMKIEVPILPLEECIQSQEHHVMCAGNTTHRSDHGDSGGPLFYTASDGKEYQIGILNGMALKNGDFPLPWNTIDYVAFIRTSAYCDWIETLTQKEVNCVDIPKTSSSNPDPQNPAPKDAPDVPSATDNLSDATKIAPIAGETEAQHADNGSTSKNIFVILSTVFFAFIF</sequence>
<proteinExistence type="predicted"/>
<organism evidence="1 2">
    <name type="scientific">Panagrolaimus sp. ES5</name>
    <dbReference type="NCBI Taxonomy" id="591445"/>
    <lineage>
        <taxon>Eukaryota</taxon>
        <taxon>Metazoa</taxon>
        <taxon>Ecdysozoa</taxon>
        <taxon>Nematoda</taxon>
        <taxon>Chromadorea</taxon>
        <taxon>Rhabditida</taxon>
        <taxon>Tylenchina</taxon>
        <taxon>Panagrolaimomorpha</taxon>
        <taxon>Panagrolaimoidea</taxon>
        <taxon>Panagrolaimidae</taxon>
        <taxon>Panagrolaimus</taxon>
    </lineage>
</organism>
<dbReference type="WBParaSite" id="ES5_v2.g7902.t1">
    <property type="protein sequence ID" value="ES5_v2.g7902.t1"/>
    <property type="gene ID" value="ES5_v2.g7902"/>
</dbReference>
<name>A0AC34GT82_9BILA</name>
<reference evidence="2" key="1">
    <citation type="submission" date="2022-11" db="UniProtKB">
        <authorList>
            <consortium name="WormBaseParasite"/>
        </authorList>
    </citation>
    <scope>IDENTIFICATION</scope>
</reference>
<protein>
    <submittedName>
        <fullName evidence="2">Peptidase S1 domain-containing protein</fullName>
    </submittedName>
</protein>
<evidence type="ECO:0000313" key="2">
    <source>
        <dbReference type="WBParaSite" id="ES5_v2.g7902.t1"/>
    </source>
</evidence>